<accession>A0A645JBT4</accession>
<dbReference type="SUPFAM" id="SSF143081">
    <property type="entry name" value="BB1717-like"/>
    <property type="match status" value="1"/>
</dbReference>
<dbReference type="EMBL" id="VSSQ01137349">
    <property type="protein sequence ID" value="MPN61148.1"/>
    <property type="molecule type" value="Genomic_DNA"/>
</dbReference>
<organism evidence="1">
    <name type="scientific">bioreactor metagenome</name>
    <dbReference type="NCBI Taxonomy" id="1076179"/>
    <lineage>
        <taxon>unclassified sequences</taxon>
        <taxon>metagenomes</taxon>
        <taxon>ecological metagenomes</taxon>
    </lineage>
</organism>
<dbReference type="InterPro" id="IPR036590">
    <property type="entry name" value="SRAP-like"/>
</dbReference>
<name>A0A645JBT4_9ZZZZ</name>
<dbReference type="GO" id="GO:0003697">
    <property type="term" value="F:single-stranded DNA binding"/>
    <property type="evidence" value="ECO:0007669"/>
    <property type="project" value="InterPro"/>
</dbReference>
<evidence type="ECO:0000313" key="1">
    <source>
        <dbReference type="EMBL" id="MPN61148.1"/>
    </source>
</evidence>
<sequence length="74" mass="7776">MAGLYSLAEGAARFAVVTRPAFFEAAAVHPRMPALLSRDTVDAWIFGELGLEPLVTGPAKALCFALDGPSFPAK</sequence>
<evidence type="ECO:0008006" key="2">
    <source>
        <dbReference type="Google" id="ProtNLM"/>
    </source>
</evidence>
<dbReference type="Gene3D" id="3.90.1680.10">
    <property type="entry name" value="SOS response associated peptidase-like"/>
    <property type="match status" value="1"/>
</dbReference>
<reference evidence="1" key="1">
    <citation type="submission" date="2019-08" db="EMBL/GenBank/DDBJ databases">
        <authorList>
            <person name="Kucharzyk K."/>
            <person name="Murdoch R.W."/>
            <person name="Higgins S."/>
            <person name="Loffler F."/>
        </authorList>
    </citation>
    <scope>NUCLEOTIDE SEQUENCE</scope>
</reference>
<dbReference type="AlphaFoldDB" id="A0A645JBT4"/>
<proteinExistence type="predicted"/>
<comment type="caution">
    <text evidence="1">The sequence shown here is derived from an EMBL/GenBank/DDBJ whole genome shotgun (WGS) entry which is preliminary data.</text>
</comment>
<protein>
    <recommendedName>
        <fullName evidence="2">SOS response-associated peptidase YedK</fullName>
    </recommendedName>
</protein>
<dbReference type="GO" id="GO:0106300">
    <property type="term" value="P:protein-DNA covalent cross-linking repair"/>
    <property type="evidence" value="ECO:0007669"/>
    <property type="project" value="InterPro"/>
</dbReference>
<gene>
    <name evidence="1" type="ORF">SDC9_208882</name>
</gene>